<feature type="transmembrane region" description="Helical" evidence="2">
    <location>
        <begin position="176"/>
        <end position="194"/>
    </location>
</feature>
<protein>
    <submittedName>
        <fullName evidence="3">Uncharacterized protein</fullName>
    </submittedName>
</protein>
<evidence type="ECO:0000256" key="1">
    <source>
        <dbReference type="SAM" id="MobiDB-lite"/>
    </source>
</evidence>
<keyword evidence="4" id="KW-1185">Reference proteome</keyword>
<dbReference type="STRING" id="329726.AM1_3597"/>
<dbReference type="RefSeq" id="WP_012163980.1">
    <property type="nucleotide sequence ID" value="NC_009925.1"/>
</dbReference>
<organism evidence="3 4">
    <name type="scientific">Acaryochloris marina (strain MBIC 11017)</name>
    <dbReference type="NCBI Taxonomy" id="329726"/>
    <lineage>
        <taxon>Bacteria</taxon>
        <taxon>Bacillati</taxon>
        <taxon>Cyanobacteriota</taxon>
        <taxon>Cyanophyceae</taxon>
        <taxon>Acaryochloridales</taxon>
        <taxon>Acaryochloridaceae</taxon>
        <taxon>Acaryochloris</taxon>
    </lineage>
</organism>
<accession>B0C388</accession>
<feature type="compositionally biased region" description="Basic and acidic residues" evidence="1">
    <location>
        <begin position="88"/>
        <end position="98"/>
    </location>
</feature>
<feature type="transmembrane region" description="Helical" evidence="2">
    <location>
        <begin position="215"/>
        <end position="232"/>
    </location>
</feature>
<feature type="compositionally biased region" description="Low complexity" evidence="1">
    <location>
        <begin position="99"/>
        <end position="110"/>
    </location>
</feature>
<keyword evidence="2" id="KW-0812">Transmembrane</keyword>
<feature type="compositionally biased region" description="Low complexity" evidence="1">
    <location>
        <begin position="58"/>
        <end position="75"/>
    </location>
</feature>
<dbReference type="EMBL" id="CP000828">
    <property type="protein sequence ID" value="ABW28587.1"/>
    <property type="molecule type" value="Genomic_DNA"/>
</dbReference>
<name>B0C388_ACAM1</name>
<gene>
    <name evidence="3" type="ordered locus">AM1_3597</name>
</gene>
<evidence type="ECO:0000313" key="3">
    <source>
        <dbReference type="EMBL" id="ABW28587.1"/>
    </source>
</evidence>
<keyword evidence="2" id="KW-0472">Membrane</keyword>
<feature type="region of interest" description="Disordered" evidence="1">
    <location>
        <begin position="1"/>
        <end position="127"/>
    </location>
</feature>
<keyword evidence="2" id="KW-1133">Transmembrane helix</keyword>
<dbReference type="Proteomes" id="UP000000268">
    <property type="component" value="Chromosome"/>
</dbReference>
<dbReference type="OrthoDB" id="513429at2"/>
<sequence length="395" mass="42330">MPEEQPTPAESEADIKEPQPNLEKPDASDSDKASTIDPPAQAESTATTPDSSTKVKPADTPSDSPKSAPKSSSQAAEKKETVSAATDRTGKPKADKPKSAGPKSGKGPKATATKGDKSKADSAQGDVGTSPIEAVLTQIVGTVGKVLGSILSAIGNQVQKTSFYSKIEPVVKAISWLWNNVIVTLGNVVIKPIWGIGLKILRGRFPNGLKSFSDRFLTVVILSFATLIYWLFSSLIPPSQPAVQQPPAPAPVAKAPAPVAQPNPVSPPSTPVTKAPVEEPPPPPEPERKQIIEVQSQVAQVFDQYSQDIVQSVQANFQDERLVIKVSDRWFELSRSEQNQLGTDALERSRKLDFPKLEIRDQTDQLLAREPVVGSNIIVLQRRTAPPELTTDSPA</sequence>
<proteinExistence type="predicted"/>
<dbReference type="AlphaFoldDB" id="B0C388"/>
<feature type="region of interest" description="Disordered" evidence="1">
    <location>
        <begin position="243"/>
        <end position="287"/>
    </location>
</feature>
<dbReference type="KEGG" id="amr:AM1_3597"/>
<reference evidence="3 4" key="1">
    <citation type="journal article" date="2008" name="Proc. Natl. Acad. Sci. U.S.A.">
        <title>Niche adaptation and genome expansion in the chlorophyll d-producing cyanobacterium Acaryochloris marina.</title>
        <authorList>
            <person name="Swingley W.D."/>
            <person name="Chen M."/>
            <person name="Cheung P.C."/>
            <person name="Conrad A.L."/>
            <person name="Dejesa L.C."/>
            <person name="Hao J."/>
            <person name="Honchak B.M."/>
            <person name="Karbach L.E."/>
            <person name="Kurdoglu A."/>
            <person name="Lahiri S."/>
            <person name="Mastrian S.D."/>
            <person name="Miyashita H."/>
            <person name="Page L."/>
            <person name="Ramakrishna P."/>
            <person name="Satoh S."/>
            <person name="Sattley W.M."/>
            <person name="Shimada Y."/>
            <person name="Taylor H.L."/>
            <person name="Tomo T."/>
            <person name="Tsuchiya T."/>
            <person name="Wang Z.T."/>
            <person name="Raymond J."/>
            <person name="Mimuro M."/>
            <person name="Blankenship R.E."/>
            <person name="Touchman J.W."/>
        </authorList>
    </citation>
    <scope>NUCLEOTIDE SEQUENCE [LARGE SCALE GENOMIC DNA]</scope>
    <source>
        <strain evidence="4">MBIC 11017</strain>
    </source>
</reference>
<dbReference type="eggNOG" id="COG3468">
    <property type="taxonomic scope" value="Bacteria"/>
</dbReference>
<feature type="compositionally biased region" description="Polar residues" evidence="1">
    <location>
        <begin position="42"/>
        <end position="54"/>
    </location>
</feature>
<feature type="compositionally biased region" description="Basic and acidic residues" evidence="1">
    <location>
        <begin position="13"/>
        <end position="34"/>
    </location>
</feature>
<evidence type="ECO:0000256" key="2">
    <source>
        <dbReference type="SAM" id="Phobius"/>
    </source>
</evidence>
<evidence type="ECO:0000313" key="4">
    <source>
        <dbReference type="Proteomes" id="UP000000268"/>
    </source>
</evidence>
<feature type="compositionally biased region" description="Pro residues" evidence="1">
    <location>
        <begin position="259"/>
        <end position="270"/>
    </location>
</feature>
<dbReference type="HOGENOM" id="CLU_697605_0_0_3"/>